<feature type="transmembrane region" description="Helical" evidence="12">
    <location>
        <begin position="945"/>
        <end position="963"/>
    </location>
</feature>
<feature type="compositionally biased region" description="Pro residues" evidence="11">
    <location>
        <begin position="1743"/>
        <end position="1757"/>
    </location>
</feature>
<evidence type="ECO:0000256" key="7">
    <source>
        <dbReference type="ARBA" id="ARBA00023065"/>
    </source>
</evidence>
<feature type="compositionally biased region" description="Acidic residues" evidence="11">
    <location>
        <begin position="1477"/>
        <end position="1488"/>
    </location>
</feature>
<feature type="domain" description="Piezo THU9 and anchor" evidence="17">
    <location>
        <begin position="1872"/>
        <end position="1927"/>
    </location>
</feature>
<evidence type="ECO:0000256" key="4">
    <source>
        <dbReference type="ARBA" id="ARBA00022475"/>
    </source>
</evidence>
<feature type="non-terminal residue" evidence="18">
    <location>
        <position position="2515"/>
    </location>
</feature>
<keyword evidence="3" id="KW-0813">Transport</keyword>
<feature type="transmembrane region" description="Helical" evidence="12">
    <location>
        <begin position="1039"/>
        <end position="1055"/>
    </location>
</feature>
<keyword evidence="6 12" id="KW-1133">Transmembrane helix</keyword>
<feature type="region of interest" description="Disordered" evidence="11">
    <location>
        <begin position="190"/>
        <end position="233"/>
    </location>
</feature>
<dbReference type="PANTHER" id="PTHR47049:SF6">
    <property type="entry name" value="PIEZO-TYPE MECHANOSENSITIVE ION CHANNEL COMPONENT"/>
    <property type="match status" value="1"/>
</dbReference>
<evidence type="ECO:0000259" key="14">
    <source>
        <dbReference type="Pfam" id="PF15917"/>
    </source>
</evidence>
<feature type="transmembrane region" description="Helical" evidence="12">
    <location>
        <begin position="53"/>
        <end position="74"/>
    </location>
</feature>
<feature type="compositionally biased region" description="Low complexity" evidence="11">
    <location>
        <begin position="1727"/>
        <end position="1742"/>
    </location>
</feature>
<evidence type="ECO:0000256" key="9">
    <source>
        <dbReference type="ARBA" id="ARBA00023303"/>
    </source>
</evidence>
<feature type="region of interest" description="Disordered" evidence="11">
    <location>
        <begin position="1454"/>
        <end position="1528"/>
    </location>
</feature>
<dbReference type="Pfam" id="PF24871">
    <property type="entry name" value="Piezo_TM1-24"/>
    <property type="match status" value="1"/>
</dbReference>
<feature type="transmembrane region" description="Helical" evidence="12">
    <location>
        <begin position="1091"/>
        <end position="1111"/>
    </location>
</feature>
<evidence type="ECO:0000256" key="6">
    <source>
        <dbReference type="ARBA" id="ARBA00022989"/>
    </source>
</evidence>
<dbReference type="Pfam" id="PF24874">
    <property type="entry name" value="Piezo_THU9_anchor"/>
    <property type="match status" value="2"/>
</dbReference>
<feature type="transmembrane region" description="Helical" evidence="12">
    <location>
        <begin position="433"/>
        <end position="453"/>
    </location>
</feature>
<keyword evidence="5 12" id="KW-0812">Transmembrane</keyword>
<feature type="transmembrane region" description="Helical" evidence="12">
    <location>
        <begin position="654"/>
        <end position="676"/>
    </location>
</feature>
<feature type="transmembrane region" description="Helical" evidence="12">
    <location>
        <begin position="886"/>
        <end position="911"/>
    </location>
</feature>
<feature type="compositionally biased region" description="Basic and acidic residues" evidence="11">
    <location>
        <begin position="1457"/>
        <end position="1471"/>
    </location>
</feature>
<evidence type="ECO:0000256" key="3">
    <source>
        <dbReference type="ARBA" id="ARBA00022448"/>
    </source>
</evidence>
<organism evidence="18">
    <name type="scientific">Tetraodon nigroviridis</name>
    <name type="common">Spotted green pufferfish</name>
    <name type="synonym">Chelonodon nigroviridis</name>
    <dbReference type="NCBI Taxonomy" id="99883"/>
    <lineage>
        <taxon>Eukaryota</taxon>
        <taxon>Metazoa</taxon>
        <taxon>Chordata</taxon>
        <taxon>Craniata</taxon>
        <taxon>Vertebrata</taxon>
        <taxon>Euteleostomi</taxon>
        <taxon>Actinopterygii</taxon>
        <taxon>Neopterygii</taxon>
        <taxon>Teleostei</taxon>
        <taxon>Neoteleostei</taxon>
        <taxon>Acanthomorphata</taxon>
        <taxon>Eupercaria</taxon>
        <taxon>Tetraodontiformes</taxon>
        <taxon>Tetradontoidea</taxon>
        <taxon>Tetraodontidae</taxon>
        <taxon>Tetraodon</taxon>
    </lineage>
</organism>
<feature type="domain" description="Piezo non-specific cation channel cap" evidence="13">
    <location>
        <begin position="2435"/>
        <end position="2514"/>
    </location>
</feature>
<evidence type="ECO:0000256" key="11">
    <source>
        <dbReference type="SAM" id="MobiDB-lite"/>
    </source>
</evidence>
<feature type="transmembrane region" description="Helical" evidence="12">
    <location>
        <begin position="1977"/>
        <end position="1995"/>
    </location>
</feature>
<feature type="transmembrane region" description="Helical" evidence="12">
    <location>
        <begin position="1874"/>
        <end position="1896"/>
    </location>
</feature>
<evidence type="ECO:0000259" key="17">
    <source>
        <dbReference type="Pfam" id="PF24874"/>
    </source>
</evidence>
<evidence type="ECO:0000256" key="5">
    <source>
        <dbReference type="ARBA" id="ARBA00022692"/>
    </source>
</evidence>
<keyword evidence="10" id="KW-0175">Coiled coil</keyword>
<feature type="region of interest" description="Disordered" evidence="11">
    <location>
        <begin position="576"/>
        <end position="606"/>
    </location>
</feature>
<evidence type="ECO:0000259" key="13">
    <source>
        <dbReference type="Pfam" id="PF12166"/>
    </source>
</evidence>
<feature type="transmembrane region" description="Helical" evidence="12">
    <location>
        <begin position="283"/>
        <end position="305"/>
    </location>
</feature>
<comment type="similarity">
    <text evidence="2">Belongs to the PIEZO (TC 1.A.75) family.</text>
</comment>
<feature type="compositionally biased region" description="Basic and acidic residues" evidence="11">
    <location>
        <begin position="589"/>
        <end position="601"/>
    </location>
</feature>
<gene>
    <name evidence="18" type="ORF">GSTENG00025290001</name>
</gene>
<feature type="domain" description="Piezo non-specific cation channel cap" evidence="13">
    <location>
        <begin position="2179"/>
        <end position="2386"/>
    </location>
</feature>
<feature type="transmembrane region" description="Helical" evidence="12">
    <location>
        <begin position="403"/>
        <end position="427"/>
    </location>
</feature>
<feature type="domain" description="Piezo TM25-28" evidence="14">
    <location>
        <begin position="1031"/>
        <end position="1338"/>
    </location>
</feature>
<feature type="coiled-coil region" evidence="10">
    <location>
        <begin position="1288"/>
        <end position="1315"/>
    </location>
</feature>
<evidence type="ECO:0000259" key="16">
    <source>
        <dbReference type="Pfam" id="PF24871"/>
    </source>
</evidence>
<dbReference type="KEGG" id="tng:GSTEN00025290G001"/>
<dbReference type="InterPro" id="IPR027272">
    <property type="entry name" value="Piezo"/>
</dbReference>
<evidence type="ECO:0000256" key="8">
    <source>
        <dbReference type="ARBA" id="ARBA00023136"/>
    </source>
</evidence>
<keyword evidence="8 12" id="KW-0472">Membrane</keyword>
<dbReference type="GO" id="GO:0008381">
    <property type="term" value="F:mechanosensitive monoatomic ion channel activity"/>
    <property type="evidence" value="ECO:0007669"/>
    <property type="project" value="InterPro"/>
</dbReference>
<feature type="transmembrane region" description="Helical" evidence="12">
    <location>
        <begin position="2007"/>
        <end position="2025"/>
    </location>
</feature>
<feature type="domain" description="Piezo THU9 and anchor" evidence="17">
    <location>
        <begin position="1951"/>
        <end position="2141"/>
    </location>
</feature>
<feature type="transmembrane region" description="Helical" evidence="12">
    <location>
        <begin position="696"/>
        <end position="716"/>
    </location>
</feature>
<dbReference type="InterPro" id="IPR056769">
    <property type="entry name" value="Piezo_TM1-24"/>
</dbReference>
<keyword evidence="7" id="KW-0406">Ion transport</keyword>
<evidence type="ECO:0000259" key="15">
    <source>
        <dbReference type="Pfam" id="PF23188"/>
    </source>
</evidence>
<dbReference type="InterPro" id="IPR056770">
    <property type="entry name" value="Piezo_THU9_anchor"/>
</dbReference>
<feature type="region of interest" description="Disordered" evidence="11">
    <location>
        <begin position="1337"/>
        <end position="1373"/>
    </location>
</feature>
<sequence>MVGTMMKSGGKVLLTALLGLTGIVLPSLSSLLYLLCFQVMCTWWAWRGRVPPALFRCVSVWALLYSASHFLLFYCYQLPSLQEAWPANRTSSSVLGLVSVVSVDCAAPWRLRLNPALSWFHFLNPLVLLLLYNAVASLWRNQLVGAEGAESALGGSCDMATATSDLSEEVSGELTAEGRREMWRRAHRRTDVTAPSADHSPAESEAQPTQSTAVGLDLTPPHHHSLSQSGQHTHWRPVCLREMDGRRRRRRRAGGGAASAGRRLGRFGFLLKQSYICALISMMAWSITYVSWLTCVLLLWSCVLWMMRERRPLHADVVALAGLRQLLVVLQYIYSFQAVEEVPGLFPRKEDPCRELASKLLCLLTFWLLLRQALTEKEDGRTDSQEARLSAVSVHLDGLRMEALAAVVSRMFVKYWIYLCGTMFFFVSFEGKIVLYKVIYMVMFLCCVALYQLNYERWRALLRGFWVAVVVYSMLVLILIYTFQFPSSPHTWSYYSGLSTHRLEDVGLEKFSVPVLFTKIFIPAAFLLVCIIHLHYFHQPFLQLTDLKTVVETHNSTITRLVHSEGSLFDLSVGGASQPQLPPEEDKSEEQREQKEVADEKWMEEEEEEEYSCVFDEESLSEKITALVSWRLVVDRLSVLFLRLLLSLQRLQHLLWWLLELHIVKLVSSYIIWVCVKEVRPSAGRPSAPPSAHPPVSLQVCLFNLVFVLCVGASLPCRAWRPLLSGVCTVWTCVVTVCKMLYQLNVVQPDRYSSNCTVPENSSSELSGSVLYSGLVDPSQWVGLRKTEGKLLDYLRCNLTMLALLAFEVTIYRHQELYRLRHNKATPPTRTLFHGITRRHLDESVLSCLKYFLNYFVLQVRSGVGHAFGLIAVLSRRSRKRMASAWPRYCYFVSGMLCVQYLLCIGFPPAACKDYPWRPPSFNLDSNVVKWLFLPDHLTPPNPLFLLYDFLLLLGASLQLQVFEEEEQPSVRILAGDNCELHGDDGLLSEQMVQLRLNTVPDFMMCRLALPTAAVHPHAWTRCSSAVPVRRSYLDMMKVIIFSYMFWFVLTVIFITGTTRISIFCMGYLVACFYFLLVGGDLLLKPVRVILVYWDCLIGYNVFVITMKNILSILACGFIRSLVANHCWLIQLFSLACTIKGYTKPEQQSSKQCELPSDEAGIIWDGVCFCFLLLQRRVFRSHYFLYVVLDLQNTQLLASRGAELIEAATVKAVRARLEVEKMSMDLLKRQMERIKSRQQKFRRGKEKMLSLKQDSLHADAQNSRKEQKEWWRPWVNHASMVRSGDYYLFETDSEEEEEEEKKQEAENKKADLPDKSAFQFVYHAWITDSRTAMRARNNQKKLWKKNSSDRRSRKESGGGVGEKEEEEERRRRDTVLRRVSNTLRFCWVLLSALLDSLTAWLKGLCQEHIDISTVLRMERSDADAAGQAGALTSRCPQGKVPTREAIHLHYQEQMLRSSRESGLDLSRHDDQDPCSAQEEEEESGDEDQEQRAAPTAGEGSGRLTPPSLSSHEEEAPPPPGLLPPSYSLALGLDLPEEEPVGDSASSSCPLASHVQALTASELLRNRTFCDEELESSDRFYSNQHQLFQLCYAIYNILAARSETVCYLVIVLNHMVSASCLTLVLPVLVFLWATLSVPRPSKTFWMTAIVYTEVLAGPGSGVSVSVAWSDGTLLVLRSPSSSSTSSSSAFSPSTRSWRWTASSPSTRPTSWGWRRRRATSCTTCCSCWRSSTTGPSSRSGSRPGPAPAPPSHAPPPPQRHGLWDQTVAMETDTPCPQDSREDSTQAVHLADASAKTLRRRRARNRSGSTQQPSVAGSGSSRAQPPGRLRLLLEKLREASVRARIYSLSRCAALYRPVLHFFRALVQPEYSAVTDVYVLMFLADTVDFIIIVFGFWAFGKHSAAADITSSLSEDQVPEAFLVMVLIQFGTAEGARLAPTVCLSVCLSVCLTVCLSACLPVGTMVIDRALYLRKTVLGKLVFQVILVLGIHFWMFFILPTVTERRFNQNLVAQLWYFVKCVYFGLSAYQIRSGYPTRVLGNFLTKSHNYLNLFLFQGFRLVPFLTELRAVMDWVWTDTTLSLSSWICVEDVYAHCFVLKCWRESEKRYPQPRGQKKKRVVKYGMGGLIVLLLICIVWFPLLFMSLIKSVAGVLNRPLDVSLTITLGGFQPIFTMSAQQNQLKDLTEAQFLSFTGSYSYTPSALQFLEAYNHEDVTVAELQGSSNSLWTISPPSRQYLSQVLHLDQFPLTVSWTIQRNLTLGAKAELASGKHVTYLDDGTRLQLIQLLNGSRTLPVFIPDVFPCFIRAPSDSNAKPIEQLYTDERYKGILLALERTNQSAEVQEWWVVDQPETSLVPLGPATPSHRREAGLQLLVFSDKVSPPSLGFLAEVRRTTPCYTAWTYGYTPAHTCTHRLHHRPLRLESPSSADLLFLSPWRRSIMGLYASVVLVIGKFVREFFSGISHSIMFEELPCVDRILKLCTDIFLVRETGELELEEELYAKLIFLYRSPETLIKWTRR</sequence>
<feature type="domain" description="Piezo transmembrane helical unit" evidence="15">
    <location>
        <begin position="1599"/>
        <end position="1653"/>
    </location>
</feature>
<feature type="compositionally biased region" description="Polar residues" evidence="11">
    <location>
        <begin position="1696"/>
        <end position="1708"/>
    </location>
</feature>
<feature type="transmembrane region" description="Helical" evidence="12">
    <location>
        <begin position="317"/>
        <end position="336"/>
    </location>
</feature>
<feature type="compositionally biased region" description="Basic and acidic residues" evidence="11">
    <location>
        <begin position="1346"/>
        <end position="1356"/>
    </location>
</feature>
<dbReference type="Pfam" id="PF15917">
    <property type="entry name" value="Piezo_TM25-28"/>
    <property type="match status" value="1"/>
</dbReference>
<evidence type="ECO:0000313" key="18">
    <source>
        <dbReference type="EMBL" id="CAG05312.1"/>
    </source>
</evidence>
<comment type="subcellular location">
    <subcellularLocation>
        <location evidence="1">Cell membrane</location>
        <topology evidence="1">Multi-pass membrane protein</topology>
    </subcellularLocation>
</comment>
<comment type="caution">
    <text evidence="18">The sequence shown here is derived from an EMBL/GenBank/DDBJ whole genome shotgun (WGS) entry which is preliminary data.</text>
</comment>
<feature type="transmembrane region" description="Helical" evidence="12">
    <location>
        <begin position="852"/>
        <end position="874"/>
    </location>
</feature>
<dbReference type="PANTHER" id="PTHR47049">
    <property type="entry name" value="PIEZO-TYPE MECHANOSENSITIVE ION CHANNEL HOMOLOG"/>
    <property type="match status" value="1"/>
</dbReference>
<feature type="transmembrane region" description="Helical" evidence="12">
    <location>
        <begin position="520"/>
        <end position="538"/>
    </location>
</feature>
<feature type="region of interest" description="Disordered" evidence="11">
    <location>
        <begin position="1676"/>
        <end position="1711"/>
    </location>
</feature>
<accession>Q4S220</accession>
<feature type="transmembrane region" description="Helical" evidence="12">
    <location>
        <begin position="722"/>
        <end position="742"/>
    </location>
</feature>
<evidence type="ECO:0000256" key="10">
    <source>
        <dbReference type="SAM" id="Coils"/>
    </source>
</evidence>
<dbReference type="InterPro" id="IPR056768">
    <property type="entry name" value="THU_Piezo"/>
</dbReference>
<evidence type="ECO:0000256" key="1">
    <source>
        <dbReference type="ARBA" id="ARBA00004651"/>
    </source>
</evidence>
<keyword evidence="4" id="KW-1003">Cell membrane</keyword>
<feature type="domain" description="Piezo TM1-24" evidence="16">
    <location>
        <begin position="4"/>
        <end position="543"/>
    </location>
</feature>
<reference evidence="18" key="1">
    <citation type="journal article" date="2004" name="Nature">
        <title>Genome duplication in the teleost fish Tetraodon nigroviridis reveals the early vertebrate proto-karyotype.</title>
        <authorList>
            <person name="Jaillon O."/>
            <person name="Aury J.-M."/>
            <person name="Brunet F."/>
            <person name="Petit J.-L."/>
            <person name="Stange-Thomann N."/>
            <person name="Mauceli E."/>
            <person name="Bouneau L."/>
            <person name="Fischer C."/>
            <person name="Ozouf-Costaz C."/>
            <person name="Bernot A."/>
            <person name="Nicaud S."/>
            <person name="Jaffe D."/>
            <person name="Fisher S."/>
            <person name="Lutfalla G."/>
            <person name="Dossat C."/>
            <person name="Segurens B."/>
            <person name="Dasilva C."/>
            <person name="Salanoubat M."/>
            <person name="Levy M."/>
            <person name="Boudet N."/>
            <person name="Castellano S."/>
            <person name="Anthouard V."/>
            <person name="Jubin C."/>
            <person name="Castelli V."/>
            <person name="Katinka M."/>
            <person name="Vacherie B."/>
            <person name="Biemont C."/>
            <person name="Skalli Z."/>
            <person name="Cattolico L."/>
            <person name="Poulain J."/>
            <person name="De Berardinis V."/>
            <person name="Cruaud C."/>
            <person name="Duprat S."/>
            <person name="Brottier P."/>
            <person name="Coutanceau J.-P."/>
            <person name="Gouzy J."/>
            <person name="Parra G."/>
            <person name="Lardier G."/>
            <person name="Chapple C."/>
            <person name="McKernan K.J."/>
            <person name="McEwan P."/>
            <person name="Bosak S."/>
            <person name="Kellis M."/>
            <person name="Volff J.-N."/>
            <person name="Guigo R."/>
            <person name="Zody M.C."/>
            <person name="Mesirov J."/>
            <person name="Lindblad-Toh K."/>
            <person name="Birren B."/>
            <person name="Nusbaum C."/>
            <person name="Kahn D."/>
            <person name="Robinson-Rechavi M."/>
            <person name="Laudet V."/>
            <person name="Schachter V."/>
            <person name="Quetier F."/>
            <person name="Saurin W."/>
            <person name="Scarpelli C."/>
            <person name="Wincker P."/>
            <person name="Lander E.S."/>
            <person name="Weissenbach J."/>
            <person name="Roest Crollius H."/>
        </authorList>
    </citation>
    <scope>NUCLEOTIDE SEQUENCE [LARGE SCALE GENOMIC DNA]</scope>
</reference>
<protein>
    <submittedName>
        <fullName evidence="18">(spotted green pufferfish) hypothetical protein</fullName>
    </submittedName>
</protein>
<feature type="compositionally biased region" description="Polar residues" evidence="11">
    <location>
        <begin position="1805"/>
        <end position="1821"/>
    </location>
</feature>
<dbReference type="EMBL" id="CAAE01014764">
    <property type="protein sequence ID" value="CAG05312.1"/>
    <property type="molecule type" value="Genomic_DNA"/>
</dbReference>
<proteinExistence type="inferred from homology"/>
<evidence type="ECO:0000256" key="2">
    <source>
        <dbReference type="ARBA" id="ARBA00007821"/>
    </source>
</evidence>
<dbReference type="Pfam" id="PF12166">
    <property type="entry name" value="Piezo_cap"/>
    <property type="match status" value="2"/>
</dbReference>
<dbReference type="OrthoDB" id="303066at2759"/>
<dbReference type="Pfam" id="PF23188">
    <property type="entry name" value="THU_Piezo1"/>
    <property type="match status" value="1"/>
</dbReference>
<feature type="transmembrane region" description="Helical" evidence="12">
    <location>
        <begin position="1934"/>
        <end position="1956"/>
    </location>
</feature>
<name>Q4S220_TETNG</name>
<dbReference type="InterPro" id="IPR031805">
    <property type="entry name" value="Piezo_TM25-28"/>
</dbReference>
<dbReference type="InterPro" id="IPR031334">
    <property type="entry name" value="Piezo_cap_dom"/>
</dbReference>
<feature type="region of interest" description="Disordered" evidence="11">
    <location>
        <begin position="1727"/>
        <end position="1823"/>
    </location>
</feature>
<feature type="transmembrane region" description="Helical" evidence="12">
    <location>
        <begin position="2119"/>
        <end position="2143"/>
    </location>
</feature>
<feature type="transmembrane region" description="Helical" evidence="12">
    <location>
        <begin position="1061"/>
        <end position="1084"/>
    </location>
</feature>
<reference evidence="18" key="2">
    <citation type="submission" date="2004-02" db="EMBL/GenBank/DDBJ databases">
        <authorList>
            <consortium name="Genoscope"/>
            <consortium name="Whitehead Institute Centre for Genome Research"/>
        </authorList>
    </citation>
    <scope>NUCLEOTIDE SEQUENCE</scope>
</reference>
<dbReference type="GO" id="GO:0005886">
    <property type="term" value="C:plasma membrane"/>
    <property type="evidence" value="ECO:0007669"/>
    <property type="project" value="UniProtKB-SubCell"/>
</dbReference>
<feature type="transmembrane region" description="Helical" evidence="12">
    <location>
        <begin position="117"/>
        <end position="135"/>
    </location>
</feature>
<feature type="transmembrane region" description="Helical" evidence="12">
    <location>
        <begin position="1606"/>
        <end position="1632"/>
    </location>
</feature>
<evidence type="ECO:0000256" key="12">
    <source>
        <dbReference type="SAM" id="Phobius"/>
    </source>
</evidence>
<feature type="transmembrane region" description="Helical" evidence="12">
    <location>
        <begin position="465"/>
        <end position="483"/>
    </location>
</feature>
<keyword evidence="9" id="KW-0407">Ion channel</keyword>
<feature type="compositionally biased region" description="Low complexity" evidence="11">
    <location>
        <begin position="1676"/>
        <end position="1695"/>
    </location>
</feature>